<comment type="subcellular location">
    <subcellularLocation>
        <location evidence="1">Nucleus</location>
    </subcellularLocation>
</comment>
<dbReference type="Proteomes" id="UP000694865">
    <property type="component" value="Unplaced"/>
</dbReference>
<accession>A0ABM0MAK9</accession>
<organism evidence="5 6">
    <name type="scientific">Saccoglossus kowalevskii</name>
    <name type="common">Acorn worm</name>
    <dbReference type="NCBI Taxonomy" id="10224"/>
    <lineage>
        <taxon>Eukaryota</taxon>
        <taxon>Metazoa</taxon>
        <taxon>Hemichordata</taxon>
        <taxon>Enteropneusta</taxon>
        <taxon>Harrimaniidae</taxon>
        <taxon>Saccoglossus</taxon>
    </lineage>
</organism>
<keyword evidence="3" id="KW-0539">Nucleus</keyword>
<evidence type="ECO:0000256" key="3">
    <source>
        <dbReference type="ARBA" id="ARBA00023242"/>
    </source>
</evidence>
<evidence type="ECO:0000256" key="4">
    <source>
        <dbReference type="SAM" id="MobiDB-lite"/>
    </source>
</evidence>
<feature type="compositionally biased region" description="Acidic residues" evidence="4">
    <location>
        <begin position="104"/>
        <end position="116"/>
    </location>
</feature>
<reference evidence="6" key="1">
    <citation type="submission" date="2025-08" db="UniProtKB">
        <authorList>
            <consortium name="RefSeq"/>
        </authorList>
    </citation>
    <scope>IDENTIFICATION</scope>
    <source>
        <tissue evidence="6">Testes</tissue>
    </source>
</reference>
<gene>
    <name evidence="6" type="primary">LOC102803192</name>
</gene>
<evidence type="ECO:0000256" key="2">
    <source>
        <dbReference type="ARBA" id="ARBA00022553"/>
    </source>
</evidence>
<dbReference type="RefSeq" id="XP_006817050.1">
    <property type="nucleotide sequence ID" value="XM_006816987.1"/>
</dbReference>
<feature type="compositionally biased region" description="Basic and acidic residues" evidence="4">
    <location>
        <begin position="218"/>
        <end position="235"/>
    </location>
</feature>
<protein>
    <submittedName>
        <fullName evidence="6">Acidic repeat-containing protein-like</fullName>
    </submittedName>
</protein>
<evidence type="ECO:0000313" key="5">
    <source>
        <dbReference type="Proteomes" id="UP000694865"/>
    </source>
</evidence>
<feature type="compositionally biased region" description="Basic and acidic residues" evidence="4">
    <location>
        <begin position="123"/>
        <end position="132"/>
    </location>
</feature>
<dbReference type="GeneID" id="102803192"/>
<sequence>MIGVVEEPSGKAVLSTVLDHDIFESAVDDDDSRKSWKNEKIVKKVITSTPEKLHVDNSEEDNHSARNGDIVQSSSQKNETISQDSDNEIDSSTYKERNRLLIFDSDDDDGNGDDALVEIKSNGQHEVDKDSSDGDDSDDDVVLSTFKKKNRSFLDSDCDDENDDKSETPMRKKIKKTILESDDESDDEEKKDDDSEDEEENRASDNNDADEEMNNGEEMIRAKSTKERSDRELKPRRAKKSDVQSIHSESQRIVRESVVSLPYHKPKPLSLDDFFNKKPIIKELKPIKGKIPTRWRRGD</sequence>
<proteinExistence type="predicted"/>
<dbReference type="PANTHER" id="PTHR14396:SF10">
    <property type="entry name" value="CLASPIN"/>
    <property type="match status" value="1"/>
</dbReference>
<name>A0ABM0MAK9_SACKO</name>
<feature type="compositionally biased region" description="Polar residues" evidence="4">
    <location>
        <begin position="70"/>
        <end position="84"/>
    </location>
</feature>
<dbReference type="InterPro" id="IPR024146">
    <property type="entry name" value="Claspin"/>
</dbReference>
<keyword evidence="5" id="KW-1185">Reference proteome</keyword>
<keyword evidence="2" id="KW-0597">Phosphoprotein</keyword>
<evidence type="ECO:0000256" key="1">
    <source>
        <dbReference type="ARBA" id="ARBA00004123"/>
    </source>
</evidence>
<feature type="region of interest" description="Disordered" evidence="4">
    <location>
        <begin position="47"/>
        <end position="250"/>
    </location>
</feature>
<feature type="compositionally biased region" description="Basic and acidic residues" evidence="4">
    <location>
        <begin position="51"/>
        <end position="66"/>
    </location>
</feature>
<evidence type="ECO:0000313" key="6">
    <source>
        <dbReference type="RefSeq" id="XP_006817050.1"/>
    </source>
</evidence>
<feature type="compositionally biased region" description="Acidic residues" evidence="4">
    <location>
        <begin position="180"/>
        <end position="200"/>
    </location>
</feature>
<dbReference type="PANTHER" id="PTHR14396">
    <property type="entry name" value="CLASPIN"/>
    <property type="match status" value="1"/>
</dbReference>